<evidence type="ECO:0000313" key="3">
    <source>
        <dbReference type="Proteomes" id="UP001562425"/>
    </source>
</evidence>
<name>A0ABD1CBC3_CULPP</name>
<dbReference type="PANTHER" id="PTHR38926">
    <property type="entry name" value="F-BOX DOMAIN CONTAINING PROTEIN, EXPRESSED"/>
    <property type="match status" value="1"/>
</dbReference>
<evidence type="ECO:0000259" key="1">
    <source>
        <dbReference type="PROSITE" id="PS50181"/>
    </source>
</evidence>
<proteinExistence type="predicted"/>
<dbReference type="Gene3D" id="3.80.10.10">
    <property type="entry name" value="Ribonuclease Inhibitor"/>
    <property type="match status" value="1"/>
</dbReference>
<keyword evidence="3" id="KW-1185">Reference proteome</keyword>
<organism evidence="2 3">
    <name type="scientific">Culex pipiens pipiens</name>
    <name type="common">Northern house mosquito</name>
    <dbReference type="NCBI Taxonomy" id="38569"/>
    <lineage>
        <taxon>Eukaryota</taxon>
        <taxon>Metazoa</taxon>
        <taxon>Ecdysozoa</taxon>
        <taxon>Arthropoda</taxon>
        <taxon>Hexapoda</taxon>
        <taxon>Insecta</taxon>
        <taxon>Pterygota</taxon>
        <taxon>Neoptera</taxon>
        <taxon>Endopterygota</taxon>
        <taxon>Diptera</taxon>
        <taxon>Nematocera</taxon>
        <taxon>Culicoidea</taxon>
        <taxon>Culicidae</taxon>
        <taxon>Culicinae</taxon>
        <taxon>Culicini</taxon>
        <taxon>Culex</taxon>
        <taxon>Culex</taxon>
    </lineage>
</organism>
<dbReference type="PROSITE" id="PS50181">
    <property type="entry name" value="FBOX"/>
    <property type="match status" value="1"/>
</dbReference>
<dbReference type="Pfam" id="PF12937">
    <property type="entry name" value="F-box-like"/>
    <property type="match status" value="1"/>
</dbReference>
<protein>
    <recommendedName>
        <fullName evidence="1">F-box domain-containing protein</fullName>
    </recommendedName>
</protein>
<sequence length="370" mass="42016">MSSAGEIVGETFELPTEILEEIFSHLTIDPLCNARSTCRRWKTIVDAKQSLVEKLNFTFRCTKPRILDTDYQPELADVPIRSAILSLVEIVEIDAWWPPLGSGLTTLRLFNCKVALARLMDMLRHTPNLVNLTLKSLEYTSLECAAPDFQLDRLEKLRIKEDSMFEVLIPICPKLKRLFLESYYSEDSKDSMCCKLIKNVRLTLEELDFTLSEYGNQYLFGINELQAKSEPIFPNLKRMDILFHDEILMESDGISIAPYLKAMPLLEELCIYTSHCVELDGLFATNLKKLTLVDFYSNDLDSLAAGAPKLRELQLDGGGVPWWGDIFEVIDKIPTLRCLEVSGPEPISSEQPCLTNARPNNLEVLSLLNN</sequence>
<dbReference type="AlphaFoldDB" id="A0ABD1CBC3"/>
<dbReference type="Gene3D" id="1.20.1280.50">
    <property type="match status" value="1"/>
</dbReference>
<evidence type="ECO:0000313" key="2">
    <source>
        <dbReference type="EMBL" id="KAL1373658.1"/>
    </source>
</evidence>
<reference evidence="2 3" key="1">
    <citation type="submission" date="2024-05" db="EMBL/GenBank/DDBJ databases">
        <title>Culex pipiens pipiens assembly and annotation.</title>
        <authorList>
            <person name="Alout H."/>
            <person name="Durand T."/>
        </authorList>
    </citation>
    <scope>NUCLEOTIDE SEQUENCE [LARGE SCALE GENOMIC DNA]</scope>
    <source>
        <strain evidence="2">HA-2024</strain>
        <tissue evidence="2">Whole body</tissue>
    </source>
</reference>
<dbReference type="Proteomes" id="UP001562425">
    <property type="component" value="Unassembled WGS sequence"/>
</dbReference>
<dbReference type="CDD" id="cd09917">
    <property type="entry name" value="F-box_SF"/>
    <property type="match status" value="1"/>
</dbReference>
<dbReference type="SUPFAM" id="SSF81383">
    <property type="entry name" value="F-box domain"/>
    <property type="match status" value="1"/>
</dbReference>
<accession>A0ABD1CBC3</accession>
<dbReference type="InterPro" id="IPR032675">
    <property type="entry name" value="LRR_dom_sf"/>
</dbReference>
<dbReference type="InterPro" id="IPR036047">
    <property type="entry name" value="F-box-like_dom_sf"/>
</dbReference>
<comment type="caution">
    <text evidence="2">The sequence shown here is derived from an EMBL/GenBank/DDBJ whole genome shotgun (WGS) entry which is preliminary data.</text>
</comment>
<dbReference type="PANTHER" id="PTHR38926:SF5">
    <property type="entry name" value="F-BOX AND LEUCINE-RICH REPEAT PROTEIN 6"/>
    <property type="match status" value="1"/>
</dbReference>
<feature type="domain" description="F-box" evidence="1">
    <location>
        <begin position="8"/>
        <end position="55"/>
    </location>
</feature>
<gene>
    <name evidence="2" type="ORF">pipiens_018535</name>
</gene>
<dbReference type="SUPFAM" id="SSF52047">
    <property type="entry name" value="RNI-like"/>
    <property type="match status" value="1"/>
</dbReference>
<dbReference type="SMART" id="SM00256">
    <property type="entry name" value="FBOX"/>
    <property type="match status" value="1"/>
</dbReference>
<dbReference type="InterPro" id="IPR001810">
    <property type="entry name" value="F-box_dom"/>
</dbReference>
<dbReference type="EMBL" id="JBEHCU010014107">
    <property type="protein sequence ID" value="KAL1373658.1"/>
    <property type="molecule type" value="Genomic_DNA"/>
</dbReference>